<sequence>MFDFEISKHPRFDSSCRAFALNNNLASVAEQIGMRPQMLRNKLNPEQPHQLSCIELLALTDVTEDPTLLDGLLAQLQCLPAVPVNEANPGNLPLHTLSATAAIGVIAGETVTPGPMTQSRRNAILDRANQAIRDLSLIVVSVEARFQSTPALAAAVDMISACGLVPGLN</sequence>
<dbReference type="EMBL" id="LN681231">
    <property type="protein sequence ID" value="CEK27087.1"/>
    <property type="molecule type" value="Genomic_DNA"/>
</dbReference>
<proteinExistence type="predicted"/>
<dbReference type="InterPro" id="IPR009679">
    <property type="entry name" value="Phage_186_CII-like"/>
</dbReference>
<gene>
    <name evidence="1" type="ORF">CSF007_6650</name>
    <name evidence="2" type="ORF">NCTC10476_00795</name>
</gene>
<reference evidence="1" key="1">
    <citation type="journal article" date="2015" name="Genome Announc.">
        <title>Complete Genome Sequence of Yersinia ruckeri Strain CSF007-82, Etiologic Agent of Red Mouth Disease in Salmonid Fish.</title>
        <authorList>
            <person name="Nelson M.C."/>
            <person name="LaPatra S.E."/>
            <person name="Welch T.J."/>
            <person name="Graf J."/>
        </authorList>
    </citation>
    <scope>NUCLEOTIDE SEQUENCE</scope>
    <source>
        <strain evidence="1">CSF007-82</strain>
    </source>
</reference>
<evidence type="ECO:0000313" key="1">
    <source>
        <dbReference type="EMBL" id="CEK27087.1"/>
    </source>
</evidence>
<dbReference type="AlphaFoldDB" id="A0A0A8VBG0"/>
<dbReference type="RefSeq" id="WP_004717255.1">
    <property type="nucleotide sequence ID" value="NZ_CABIHT010000069.1"/>
</dbReference>
<dbReference type="OrthoDB" id="6418490at2"/>
<dbReference type="Pfam" id="PF06892">
    <property type="entry name" value="Phage_CP76"/>
    <property type="match status" value="1"/>
</dbReference>
<evidence type="ECO:0000313" key="2">
    <source>
        <dbReference type="EMBL" id="SUP99561.1"/>
    </source>
</evidence>
<dbReference type="GeneID" id="66879053"/>
<evidence type="ECO:0000313" key="3">
    <source>
        <dbReference type="Proteomes" id="UP000255169"/>
    </source>
</evidence>
<dbReference type="GO" id="GO:0003677">
    <property type="term" value="F:DNA binding"/>
    <property type="evidence" value="ECO:0007669"/>
    <property type="project" value="InterPro"/>
</dbReference>
<keyword evidence="3" id="KW-1185">Reference proteome</keyword>
<dbReference type="EMBL" id="UHJG01000001">
    <property type="protein sequence ID" value="SUP99561.1"/>
    <property type="molecule type" value="Genomic_DNA"/>
</dbReference>
<accession>A0A0A8VBG0</accession>
<reference evidence="2 3" key="2">
    <citation type="submission" date="2018-06" db="EMBL/GenBank/DDBJ databases">
        <authorList>
            <consortium name="Pathogen Informatics"/>
            <person name="Doyle S."/>
        </authorList>
    </citation>
    <scope>NUCLEOTIDE SEQUENCE [LARGE SCALE GENOMIC DNA]</scope>
    <source>
        <strain evidence="2 3">NCTC10476</strain>
    </source>
</reference>
<organism evidence="1">
    <name type="scientific">Yersinia ruckeri</name>
    <dbReference type="NCBI Taxonomy" id="29486"/>
    <lineage>
        <taxon>Bacteria</taxon>
        <taxon>Pseudomonadati</taxon>
        <taxon>Pseudomonadota</taxon>
        <taxon>Gammaproteobacteria</taxon>
        <taxon>Enterobacterales</taxon>
        <taxon>Yersiniaceae</taxon>
        <taxon>Yersinia</taxon>
    </lineage>
</organism>
<name>A0A0A8VBG0_YERRU</name>
<dbReference type="Proteomes" id="UP000255169">
    <property type="component" value="Unassembled WGS sequence"/>
</dbReference>
<protein>
    <submittedName>
        <fullName evidence="2">Regulatory CII family protein</fullName>
    </submittedName>
    <submittedName>
        <fullName evidence="1">Regulatory protein CII bacteriophage 186</fullName>
    </submittedName>
</protein>